<evidence type="ECO:0000259" key="7">
    <source>
        <dbReference type="PROSITE" id="PS50853"/>
    </source>
</evidence>
<dbReference type="Pfam" id="PF04389">
    <property type="entry name" value="Peptidase_M28"/>
    <property type="match status" value="1"/>
</dbReference>
<evidence type="ECO:0000256" key="5">
    <source>
        <dbReference type="ARBA" id="ARBA00023326"/>
    </source>
</evidence>
<dbReference type="SUPFAM" id="SSF49265">
    <property type="entry name" value="Fibronectin type III"/>
    <property type="match status" value="1"/>
</dbReference>
<evidence type="ECO:0000256" key="6">
    <source>
        <dbReference type="SAM" id="MobiDB-lite"/>
    </source>
</evidence>
<keyword evidence="5" id="KW-0119">Carbohydrate metabolism</keyword>
<dbReference type="InterPro" id="IPR013783">
    <property type="entry name" value="Ig-like_fold"/>
</dbReference>
<feature type="region of interest" description="Disordered" evidence="6">
    <location>
        <begin position="325"/>
        <end position="347"/>
    </location>
</feature>
<dbReference type="PANTHER" id="PTHR12147:SF26">
    <property type="entry name" value="PEPTIDASE M28 DOMAIN-CONTAINING PROTEIN"/>
    <property type="match status" value="1"/>
</dbReference>
<gene>
    <name evidence="8" type="ORF">FXF69_04240</name>
</gene>
<feature type="domain" description="Fibronectin type-III" evidence="7">
    <location>
        <begin position="448"/>
        <end position="536"/>
    </location>
</feature>
<keyword evidence="5" id="KW-0624">Polysaccharide degradation</keyword>
<dbReference type="InterPro" id="IPR007484">
    <property type="entry name" value="Peptidase_M28"/>
</dbReference>
<dbReference type="EMBL" id="VSFG01000001">
    <property type="protein sequence ID" value="TYB48418.1"/>
    <property type="molecule type" value="Genomic_DNA"/>
</dbReference>
<dbReference type="GO" id="GO:0008235">
    <property type="term" value="F:metalloexopeptidase activity"/>
    <property type="evidence" value="ECO:0007669"/>
    <property type="project" value="InterPro"/>
</dbReference>
<dbReference type="PROSITE" id="PS51318">
    <property type="entry name" value="TAT"/>
    <property type="match status" value="1"/>
</dbReference>
<dbReference type="InterPro" id="IPR003961">
    <property type="entry name" value="FN3_dom"/>
</dbReference>
<evidence type="ECO:0000256" key="4">
    <source>
        <dbReference type="ARBA" id="ARBA00023295"/>
    </source>
</evidence>
<dbReference type="Proteomes" id="UP000323380">
    <property type="component" value="Unassembled WGS sequence"/>
</dbReference>
<protein>
    <submittedName>
        <fullName evidence="8">M20/M25/M40 family metallo-hydrolase</fullName>
    </submittedName>
</protein>
<dbReference type="AlphaFoldDB" id="A0A5D0NW90"/>
<keyword evidence="4" id="KW-0326">Glycosidase</keyword>
<comment type="subcellular location">
    <subcellularLocation>
        <location evidence="1">Secreted</location>
    </subcellularLocation>
</comment>
<dbReference type="GO" id="GO:0005576">
    <property type="term" value="C:extracellular region"/>
    <property type="evidence" value="ECO:0007669"/>
    <property type="project" value="UniProtKB-SubCell"/>
</dbReference>
<dbReference type="CDD" id="cd00063">
    <property type="entry name" value="FN3"/>
    <property type="match status" value="1"/>
</dbReference>
<dbReference type="PROSITE" id="PS50853">
    <property type="entry name" value="FN3"/>
    <property type="match status" value="1"/>
</dbReference>
<evidence type="ECO:0000256" key="3">
    <source>
        <dbReference type="ARBA" id="ARBA00023049"/>
    </source>
</evidence>
<name>A0A5D0NW90_9ACTN</name>
<feature type="region of interest" description="Disordered" evidence="6">
    <location>
        <begin position="91"/>
        <end position="116"/>
    </location>
</feature>
<reference evidence="8 9" key="1">
    <citation type="submission" date="2019-08" db="EMBL/GenBank/DDBJ databases">
        <title>Actinomadura sp. nov. CYP1-5 isolated from mountain soil.</title>
        <authorList>
            <person name="Songsumanus A."/>
            <person name="Kuncharoen N."/>
            <person name="Kudo T."/>
            <person name="Yuki M."/>
            <person name="Igarashi Y."/>
            <person name="Tanasupawat S."/>
        </authorList>
    </citation>
    <scope>NUCLEOTIDE SEQUENCE [LARGE SCALE GENOMIC DNA]</scope>
    <source>
        <strain evidence="8 9">JCM 14158</strain>
    </source>
</reference>
<dbReference type="PANTHER" id="PTHR12147">
    <property type="entry name" value="METALLOPEPTIDASE M28 FAMILY MEMBER"/>
    <property type="match status" value="1"/>
</dbReference>
<feature type="compositionally biased region" description="Low complexity" evidence="6">
    <location>
        <begin position="43"/>
        <end position="58"/>
    </location>
</feature>
<comment type="caution">
    <text evidence="8">The sequence shown here is derived from an EMBL/GenBank/DDBJ whole genome shotgun (WGS) entry which is preliminary data.</text>
</comment>
<feature type="compositionally biased region" description="Low complexity" evidence="6">
    <location>
        <begin position="91"/>
        <end position="109"/>
    </location>
</feature>
<organism evidence="8 9">
    <name type="scientific">Actinomadura chibensis</name>
    <dbReference type="NCBI Taxonomy" id="392828"/>
    <lineage>
        <taxon>Bacteria</taxon>
        <taxon>Bacillati</taxon>
        <taxon>Actinomycetota</taxon>
        <taxon>Actinomycetes</taxon>
        <taxon>Streptosporangiales</taxon>
        <taxon>Thermomonosporaceae</taxon>
        <taxon>Actinomadura</taxon>
    </lineage>
</organism>
<dbReference type="InterPro" id="IPR045175">
    <property type="entry name" value="M28_fam"/>
</dbReference>
<keyword evidence="2" id="KW-0964">Secreted</keyword>
<dbReference type="STRING" id="1220554.GCA_001552135_02153"/>
<evidence type="ECO:0000256" key="2">
    <source>
        <dbReference type="ARBA" id="ARBA00022525"/>
    </source>
</evidence>
<evidence type="ECO:0000313" key="9">
    <source>
        <dbReference type="Proteomes" id="UP000323380"/>
    </source>
</evidence>
<dbReference type="SUPFAM" id="SSF53187">
    <property type="entry name" value="Zn-dependent exopeptidases"/>
    <property type="match status" value="1"/>
</dbReference>
<feature type="region of interest" description="Disordered" evidence="6">
    <location>
        <begin position="1"/>
        <end position="58"/>
    </location>
</feature>
<dbReference type="Gene3D" id="3.40.630.10">
    <property type="entry name" value="Zn peptidases"/>
    <property type="match status" value="1"/>
</dbReference>
<evidence type="ECO:0000256" key="1">
    <source>
        <dbReference type="ARBA" id="ARBA00004613"/>
    </source>
</evidence>
<dbReference type="InterPro" id="IPR036116">
    <property type="entry name" value="FN3_sf"/>
</dbReference>
<evidence type="ECO:0000313" key="8">
    <source>
        <dbReference type="EMBL" id="TYB48418.1"/>
    </source>
</evidence>
<dbReference type="GO" id="GO:0016798">
    <property type="term" value="F:hydrolase activity, acting on glycosyl bonds"/>
    <property type="evidence" value="ECO:0007669"/>
    <property type="project" value="UniProtKB-KW"/>
</dbReference>
<sequence length="536" mass="57192">MTAIGPNLSAARNSRHRRPPIAVASRPGHGGDCEKDQFVTSNTSPAEPAEPTAAGASRRSFLSLSAAATAVTAAAAGTGAALTAAAPASAPASAAAGPGPSWPDGPGRPAADQPPDAGLRALLREIDPDRVEATVRTLVGFGTRHTLSVQDDPERGIGAARDWILGEMNRYAEASGGRMKAELQSYVQEPATRIPVPTRITNVVATLRGSASPDRIYVVSGHYDSRVTDVMDATSFAPGANDDASGVAVVMELARVMAKRRPKATIVFTAVAGEEQGLYGSRHQAKLYRAAKADVQAMFTNDIVGSSTADDGTRDPRSLRLFAEGVPTAETPRQGETRRSVGGENDSPARQLARFVASVAGPRVTGMNVRTIYRRDRYLRGGDHIGYLEQDYPAARFTEPNENFDHQHQDVRVENGKRYGDLPEFCDFDFVARVAKVNAAALWSLAQAPGTPKNVRVLTARLTNDTDLAWDRGPEPDLAGYEVVWRETTSPDWTHVIPVGDVTGVTIDLSKDNVFFGVRAVDRDGHRSPVAFPVPA</sequence>
<dbReference type="GO" id="GO:0006508">
    <property type="term" value="P:proteolysis"/>
    <property type="evidence" value="ECO:0007669"/>
    <property type="project" value="InterPro"/>
</dbReference>
<dbReference type="GO" id="GO:0000272">
    <property type="term" value="P:polysaccharide catabolic process"/>
    <property type="evidence" value="ECO:0007669"/>
    <property type="project" value="UniProtKB-KW"/>
</dbReference>
<keyword evidence="9" id="KW-1185">Reference proteome</keyword>
<dbReference type="InterPro" id="IPR006311">
    <property type="entry name" value="TAT_signal"/>
</dbReference>
<dbReference type="Gene3D" id="2.60.40.10">
    <property type="entry name" value="Immunoglobulins"/>
    <property type="match status" value="1"/>
</dbReference>
<accession>A0A5D0NW90</accession>
<keyword evidence="3" id="KW-0482">Metalloprotease</keyword>
<keyword evidence="8" id="KW-0378">Hydrolase</keyword>
<keyword evidence="3" id="KW-0645">Protease</keyword>
<proteinExistence type="predicted"/>